<comment type="similarity">
    <text evidence="2 7">Belongs to the peptidase S49 family.</text>
</comment>
<dbReference type="Proteomes" id="UP000008206">
    <property type="component" value="Chromosome"/>
</dbReference>
<evidence type="ECO:0000256" key="8">
    <source>
        <dbReference type="PIRSR" id="PIRSR001217-1"/>
    </source>
</evidence>
<dbReference type="PANTHER" id="PTHR33209:SF1">
    <property type="entry name" value="PEPTIDASE S49 DOMAIN-CONTAINING PROTEIN"/>
    <property type="match status" value="1"/>
</dbReference>
<keyword evidence="4 7" id="KW-0378">Hydrolase</keyword>
<protein>
    <recommendedName>
        <fullName evidence="7">Protease 4</fullName>
        <ecNumber evidence="7">3.4.21.-</ecNumber>
    </recommendedName>
    <alternativeName>
        <fullName evidence="7">Endopeptidase IV</fullName>
    </alternativeName>
    <alternativeName>
        <fullName evidence="7">Protease IV</fullName>
    </alternativeName>
    <alternativeName>
        <fullName evidence="7">Signal peptide peptidase</fullName>
    </alternativeName>
</protein>
<dbReference type="GO" id="GO:0005886">
    <property type="term" value="C:plasma membrane"/>
    <property type="evidence" value="ECO:0007669"/>
    <property type="project" value="UniProtKB-SubCell"/>
</dbReference>
<feature type="transmembrane region" description="Helical" evidence="9">
    <location>
        <begin position="12"/>
        <end position="39"/>
    </location>
</feature>
<evidence type="ECO:0000256" key="2">
    <source>
        <dbReference type="ARBA" id="ARBA00008683"/>
    </source>
</evidence>
<feature type="active site" description="Nucleophile" evidence="8">
    <location>
        <position position="392"/>
    </location>
</feature>
<dbReference type="HOGENOM" id="CLU_008856_1_1_3"/>
<dbReference type="GO" id="GO:0004176">
    <property type="term" value="F:ATP-dependent peptidase activity"/>
    <property type="evidence" value="ECO:0007669"/>
    <property type="project" value="InterPro"/>
</dbReference>
<evidence type="ECO:0000256" key="9">
    <source>
        <dbReference type="SAM" id="Phobius"/>
    </source>
</evidence>
<dbReference type="InterPro" id="IPR001907">
    <property type="entry name" value="ClpP"/>
</dbReference>
<dbReference type="KEGG" id="cyj:Cyan7822_0329"/>
<dbReference type="Gene3D" id="3.90.226.10">
    <property type="entry name" value="2-enoyl-CoA Hydratase, Chain A, domain 1"/>
    <property type="match status" value="3"/>
</dbReference>
<dbReference type="InterPro" id="IPR004634">
    <property type="entry name" value="Pept_S49_pIV"/>
</dbReference>
<proteinExistence type="inferred from homology"/>
<sequence length="599" mass="65566">MGQFIKQIFASLIGTVAGLMLFLAVGASGLVLLLVSAAMQENVPTVKDKSFLVFDLSMQIKDTKPPSTLSQALQNDETVTMTLRSLLNVVEKASKDSRIMGIFIDGRGVEADNGYATLSEVRKALEDFRAAGKKIVFYDVDLDEKKYFLASVADQVVLNPMGMMELNGIGVQPMFLAGALKKYGIGVQVVRVGEYKSAVEPYIRQDLSPANRLQTQVLLNDLWANFLTTVSSSRKISATKLQDIADNQGVLMPKEAEKLGLVDRVAYFDEVLADLKKQTGQTSADDKTFAQISLSTYAEGLLNENQASTNQIAVVYADGEIVDGEGTVNNIGGERFAKELRKIRQDPNIKAVVLRVNSPGGSATASEIIGREIHLISQQKPIVVSMGNVAASGGYWISAGASHIFAEPSTITGSIGVFGLLFNIQKIANDNGVSWDVIKTAKLADINTSTRPKTEQELAIYKRSVGQVYNLFIEKVSQSRNLSPEKVREIAQGRVWSGQDAKKIGLVDELGGLEAAIDYAAKQANLGKNWTIQEYPSRRTFESVILEKLFQTKIQDSLTPPPDVLTAETLKLKKELTVFQMFNDPRGAYAYLPFNWQIK</sequence>
<dbReference type="InterPro" id="IPR004635">
    <property type="entry name" value="Pept_S49_SppA"/>
</dbReference>
<dbReference type="GO" id="GO:0006465">
    <property type="term" value="P:signal peptide processing"/>
    <property type="evidence" value="ECO:0007669"/>
    <property type="project" value="InterPro"/>
</dbReference>
<keyword evidence="7" id="KW-1003">Cell membrane</keyword>
<evidence type="ECO:0000256" key="7">
    <source>
        <dbReference type="PIRNR" id="PIRNR001217"/>
    </source>
</evidence>
<dbReference type="CDD" id="cd07023">
    <property type="entry name" value="S49_Sppa_N_C"/>
    <property type="match status" value="1"/>
</dbReference>
<evidence type="ECO:0000313" key="12">
    <source>
        <dbReference type="Proteomes" id="UP000008206"/>
    </source>
</evidence>
<dbReference type="InterPro" id="IPR047217">
    <property type="entry name" value="S49_SppA_67K_type_N"/>
</dbReference>
<dbReference type="STRING" id="497965.Cyan7822_0329"/>
<evidence type="ECO:0000256" key="5">
    <source>
        <dbReference type="ARBA" id="ARBA00022825"/>
    </source>
</evidence>
<dbReference type="eggNOG" id="COG0616">
    <property type="taxonomic scope" value="Bacteria"/>
</dbReference>
<dbReference type="PIRSF" id="PIRSF001217">
    <property type="entry name" value="Protease_4_SppA"/>
    <property type="match status" value="1"/>
</dbReference>
<dbReference type="RefSeq" id="WP_013320485.1">
    <property type="nucleotide sequence ID" value="NC_014501.1"/>
</dbReference>
<keyword evidence="3 7" id="KW-0645">Protease</keyword>
<dbReference type="AlphaFoldDB" id="E0U596"/>
<dbReference type="NCBIfam" id="TIGR00706">
    <property type="entry name" value="SppA_dom"/>
    <property type="match status" value="1"/>
</dbReference>
<organism evidence="11 12">
    <name type="scientific">Gloeothece verrucosa (strain PCC 7822)</name>
    <name type="common">Cyanothece sp. (strain PCC 7822)</name>
    <dbReference type="NCBI Taxonomy" id="497965"/>
    <lineage>
        <taxon>Bacteria</taxon>
        <taxon>Bacillati</taxon>
        <taxon>Cyanobacteriota</taxon>
        <taxon>Cyanophyceae</taxon>
        <taxon>Oscillatoriophycideae</taxon>
        <taxon>Chroococcales</taxon>
        <taxon>Aphanothecaceae</taxon>
        <taxon>Gloeothece</taxon>
        <taxon>Gloeothece verrucosa</taxon>
    </lineage>
</organism>
<dbReference type="OrthoDB" id="9764363at2"/>
<keyword evidence="9" id="KW-0812">Transmembrane</keyword>
<evidence type="ECO:0000256" key="3">
    <source>
        <dbReference type="ARBA" id="ARBA00022670"/>
    </source>
</evidence>
<evidence type="ECO:0000256" key="6">
    <source>
        <dbReference type="ARBA" id="ARBA00023136"/>
    </source>
</evidence>
<keyword evidence="12" id="KW-1185">Reference proteome</keyword>
<feature type="domain" description="Peptidase S49" evidence="10">
    <location>
        <begin position="377"/>
        <end position="526"/>
    </location>
</feature>
<dbReference type="Pfam" id="PF01343">
    <property type="entry name" value="Peptidase_S49"/>
    <property type="match status" value="2"/>
</dbReference>
<dbReference type="PANTHER" id="PTHR33209">
    <property type="entry name" value="PROTEASE 4"/>
    <property type="match status" value="1"/>
</dbReference>
<evidence type="ECO:0000259" key="10">
    <source>
        <dbReference type="Pfam" id="PF01343"/>
    </source>
</evidence>
<dbReference type="GO" id="GO:0004252">
    <property type="term" value="F:serine-type endopeptidase activity"/>
    <property type="evidence" value="ECO:0007669"/>
    <property type="project" value="InterPro"/>
</dbReference>
<dbReference type="SUPFAM" id="SSF52096">
    <property type="entry name" value="ClpP/crotonase"/>
    <property type="match status" value="2"/>
</dbReference>
<dbReference type="EMBL" id="CP002198">
    <property type="protein sequence ID" value="ADN12375.1"/>
    <property type="molecule type" value="Genomic_DNA"/>
</dbReference>
<keyword evidence="7" id="KW-0997">Cell inner membrane</keyword>
<reference evidence="12" key="1">
    <citation type="journal article" date="2011" name="MBio">
        <title>Novel metabolic attributes of the genus Cyanothece, comprising a group of unicellular nitrogen-fixing Cyanobacteria.</title>
        <authorList>
            <person name="Bandyopadhyay A."/>
            <person name="Elvitigala T."/>
            <person name="Welsh E."/>
            <person name="Stockel J."/>
            <person name="Liberton M."/>
            <person name="Min H."/>
            <person name="Sherman L.A."/>
            <person name="Pakrasi H.B."/>
        </authorList>
    </citation>
    <scope>NUCLEOTIDE SEQUENCE [LARGE SCALE GENOMIC DNA]</scope>
    <source>
        <strain evidence="12">PCC 7822</strain>
    </source>
</reference>
<keyword evidence="9" id="KW-1133">Transmembrane helix</keyword>
<evidence type="ECO:0000313" key="11">
    <source>
        <dbReference type="EMBL" id="ADN12375.1"/>
    </source>
</evidence>
<dbReference type="CDD" id="cd07018">
    <property type="entry name" value="S49_SppA_67K_type"/>
    <property type="match status" value="1"/>
</dbReference>
<dbReference type="InterPro" id="IPR029045">
    <property type="entry name" value="ClpP/crotonase-like_dom_sf"/>
</dbReference>
<dbReference type="InterPro" id="IPR047272">
    <property type="entry name" value="S49_SppA_C"/>
</dbReference>
<keyword evidence="6 7" id="KW-0472">Membrane</keyword>
<accession>E0U596</accession>
<dbReference type="PRINTS" id="PR00127">
    <property type="entry name" value="CLPPROTEASEP"/>
</dbReference>
<keyword evidence="5" id="KW-0720">Serine protease</keyword>
<dbReference type="InterPro" id="IPR002142">
    <property type="entry name" value="Peptidase_S49"/>
</dbReference>
<feature type="domain" description="Peptidase S49" evidence="10">
    <location>
        <begin position="128"/>
        <end position="280"/>
    </location>
</feature>
<dbReference type="NCBIfam" id="TIGR00705">
    <property type="entry name" value="SppA_67K"/>
    <property type="match status" value="1"/>
</dbReference>
<evidence type="ECO:0000256" key="1">
    <source>
        <dbReference type="ARBA" id="ARBA00004370"/>
    </source>
</evidence>
<feature type="active site" description="Proton donor/acceptor" evidence="8">
    <location>
        <position position="196"/>
    </location>
</feature>
<name>E0U596_GLOV7</name>
<gene>
    <name evidence="11" type="ordered locus">Cyan7822_0329</name>
</gene>
<evidence type="ECO:0000256" key="4">
    <source>
        <dbReference type="ARBA" id="ARBA00022801"/>
    </source>
</evidence>
<dbReference type="EC" id="3.4.21.-" evidence="7"/>
<comment type="subcellular location">
    <subcellularLocation>
        <location evidence="7">Cell inner membrane</location>
    </subcellularLocation>
    <subcellularLocation>
        <location evidence="1">Membrane</location>
    </subcellularLocation>
</comment>